<dbReference type="NCBIfam" id="TIGR01646">
    <property type="entry name" value="vgr_GE"/>
    <property type="match status" value="1"/>
</dbReference>
<dbReference type="Proteomes" id="UP001528823">
    <property type="component" value="Unassembled WGS sequence"/>
</dbReference>
<dbReference type="SUPFAM" id="SSF69279">
    <property type="entry name" value="Phage tail proteins"/>
    <property type="match status" value="2"/>
</dbReference>
<dbReference type="Pfam" id="PF22178">
    <property type="entry name" value="Gp5_trimer_C"/>
    <property type="match status" value="1"/>
</dbReference>
<dbReference type="Pfam" id="PF04717">
    <property type="entry name" value="Phage_base_V"/>
    <property type="match status" value="1"/>
</dbReference>
<dbReference type="PANTHER" id="PTHR32305">
    <property type="match status" value="1"/>
</dbReference>
<dbReference type="Gene3D" id="2.30.110.50">
    <property type="match status" value="1"/>
</dbReference>
<comment type="subcellular location">
    <subcellularLocation>
        <location evidence="1">Secreted</location>
    </subcellularLocation>
</comment>
<evidence type="ECO:0000256" key="2">
    <source>
        <dbReference type="ARBA" id="ARBA00005558"/>
    </source>
</evidence>
<dbReference type="InterPro" id="IPR037026">
    <property type="entry name" value="Vgr_OB-fold_dom_sf"/>
</dbReference>
<proteinExistence type="inferred from homology"/>
<accession>A0ABT5UBT4</accession>
<sequence>MDLGNQSRFTFTIKGVEDTLRVVQFNGQEGISRPYVFTIDTVCENFDLDLDEILQRPAQLVIHTADDPRYINGIIHANEVSDPIGRFCRYRFELTPKVSLLHYRVNLKIFQQLTADAIIRQVLLNAGLTTDDFKFQITGQLPTRIYCTQYQESDLAFIHRLMAEDGLHYFIEQTNDNCVMVISDSHYSFKPVPVSPELEYKYQAGMETTHYFINQFYVTTKANPNTVIYRDYNFERPRLDLETKATAQDTQSGLSGLTVYHHNASYQTPEAGQQKAQNTLKAYQAVKRTGDGFSDCPHVAAGHFFMLKNYDDSRYDHYWLLTDVMHEGSQTQVLEEYDTGKGFSYRNQILATPRDHQFKTQPLVAKPKIRGSQTAFVTGPKGEDIYCDKYGRIKIQFHWDRDGKHDENSSCWVRVKQNWAGKNWGDLQVPRIGTEVLVKFINGDPDQPIVMGCLYNGRDKPPYQLPDHKTRTTIKTNSTPGGDGFNEIRFEDKKGNEQVFIHAEKDLDIQVKNDKRETVENERHLIVGNNSYEQVKGHYHQKIDGNQYTCIKQDSHTTIGDSLHSKAGSKTLIQAGNEIHIKAGDKVVIDAGVELTLKGGGSFAKLDPSGVAFQGATIKINEGGSPGSGSGVSIQEPAQATEADKDKAGQKPLAIPAQKQNSKKAFNWEQLICEECEEANEANTQGQDK</sequence>
<dbReference type="Gene3D" id="2.40.50.230">
    <property type="entry name" value="Gp5 N-terminal domain"/>
    <property type="match status" value="1"/>
</dbReference>
<dbReference type="InterPro" id="IPR017847">
    <property type="entry name" value="T6SS_RhsGE_Vgr_subset"/>
</dbReference>
<dbReference type="Gene3D" id="4.10.220.110">
    <property type="match status" value="1"/>
</dbReference>
<dbReference type="RefSeq" id="WP_274690167.1">
    <property type="nucleotide sequence ID" value="NZ_JAPMOU010000025.1"/>
</dbReference>
<dbReference type="Pfam" id="PF05954">
    <property type="entry name" value="Phage_GPD"/>
    <property type="match status" value="1"/>
</dbReference>
<dbReference type="InterPro" id="IPR054030">
    <property type="entry name" value="Gp5_Vgr_C"/>
</dbReference>
<comment type="caution">
    <text evidence="7">The sequence shown here is derived from an EMBL/GenBank/DDBJ whole genome shotgun (WGS) entry which is preliminary data.</text>
</comment>
<feature type="region of interest" description="Disordered" evidence="4">
    <location>
        <begin position="622"/>
        <end position="662"/>
    </location>
</feature>
<evidence type="ECO:0000259" key="6">
    <source>
        <dbReference type="Pfam" id="PF22178"/>
    </source>
</evidence>
<dbReference type="EMBL" id="JAPMOU010000025">
    <property type="protein sequence ID" value="MDE1463833.1"/>
    <property type="molecule type" value="Genomic_DNA"/>
</dbReference>
<feature type="domain" description="Gp5/Type VI secretion system Vgr C-terminal trimerisation" evidence="6">
    <location>
        <begin position="472"/>
        <end position="580"/>
    </location>
</feature>
<name>A0ABT5UBT4_9GAMM</name>
<dbReference type="InterPro" id="IPR006533">
    <property type="entry name" value="T6SS_Vgr_RhsGE"/>
</dbReference>
<reference evidence="7 8" key="1">
    <citation type="submission" date="2022-11" db="EMBL/GenBank/DDBJ databases">
        <title>Spartinivicinus poritis sp. nov., isolated from scleractinian coral Porites lutea.</title>
        <authorList>
            <person name="Zhang G."/>
            <person name="Cai L."/>
            <person name="Wei Q."/>
        </authorList>
    </citation>
    <scope>NUCLEOTIDE SEQUENCE [LARGE SCALE GENOMIC DNA]</scope>
    <source>
        <strain evidence="7 8">A2-2</strain>
    </source>
</reference>
<dbReference type="PANTHER" id="PTHR32305:SF15">
    <property type="entry name" value="PROTEIN RHSA-RELATED"/>
    <property type="match status" value="1"/>
</dbReference>
<dbReference type="SUPFAM" id="SSF69255">
    <property type="entry name" value="gp5 N-terminal domain-like"/>
    <property type="match status" value="1"/>
</dbReference>
<protein>
    <submittedName>
        <fullName evidence="7">Type VI secretion system tip protein TssI/VgrG</fullName>
    </submittedName>
</protein>
<dbReference type="SUPFAM" id="SSF69349">
    <property type="entry name" value="Phage fibre proteins"/>
    <property type="match status" value="1"/>
</dbReference>
<gene>
    <name evidence="7" type="primary">tssI</name>
    <name evidence="7" type="ORF">ORQ98_17920</name>
</gene>
<organism evidence="7 8">
    <name type="scientific">Spartinivicinus poritis</name>
    <dbReference type="NCBI Taxonomy" id="2994640"/>
    <lineage>
        <taxon>Bacteria</taxon>
        <taxon>Pseudomonadati</taxon>
        <taxon>Pseudomonadota</taxon>
        <taxon>Gammaproteobacteria</taxon>
        <taxon>Oceanospirillales</taxon>
        <taxon>Zooshikellaceae</taxon>
        <taxon>Spartinivicinus</taxon>
    </lineage>
</organism>
<feature type="domain" description="Gp5/Type VI secretion system Vgr protein OB-fold" evidence="5">
    <location>
        <begin position="388"/>
        <end position="455"/>
    </location>
</feature>
<dbReference type="NCBIfam" id="TIGR03361">
    <property type="entry name" value="VI_Rhs_Vgr"/>
    <property type="match status" value="1"/>
</dbReference>
<evidence type="ECO:0000256" key="3">
    <source>
        <dbReference type="ARBA" id="ARBA00022525"/>
    </source>
</evidence>
<keyword evidence="3" id="KW-0964">Secreted</keyword>
<dbReference type="InterPro" id="IPR006531">
    <property type="entry name" value="Gp5/Vgr_OB"/>
</dbReference>
<evidence type="ECO:0000256" key="4">
    <source>
        <dbReference type="SAM" id="MobiDB-lite"/>
    </source>
</evidence>
<evidence type="ECO:0000256" key="1">
    <source>
        <dbReference type="ARBA" id="ARBA00004613"/>
    </source>
</evidence>
<comment type="similarity">
    <text evidence="2">Belongs to the VgrG protein family.</text>
</comment>
<evidence type="ECO:0000259" key="5">
    <source>
        <dbReference type="Pfam" id="PF04717"/>
    </source>
</evidence>
<keyword evidence="8" id="KW-1185">Reference proteome</keyword>
<evidence type="ECO:0000313" key="7">
    <source>
        <dbReference type="EMBL" id="MDE1463833.1"/>
    </source>
</evidence>
<dbReference type="InterPro" id="IPR050708">
    <property type="entry name" value="T6SS_VgrG/RHS"/>
</dbReference>
<evidence type="ECO:0000313" key="8">
    <source>
        <dbReference type="Proteomes" id="UP001528823"/>
    </source>
</evidence>
<dbReference type="Gene3D" id="3.55.50.10">
    <property type="entry name" value="Baseplate protein-like domains"/>
    <property type="match status" value="1"/>
</dbReference>